<dbReference type="AlphaFoldDB" id="A0A167ZUH8"/>
<reference evidence="6 7" key="1">
    <citation type="journal article" date="2016" name="Genome Biol. Evol.">
        <title>Divergent and convergent evolution of fungal pathogenicity.</title>
        <authorList>
            <person name="Shang Y."/>
            <person name="Xiao G."/>
            <person name="Zheng P."/>
            <person name="Cen K."/>
            <person name="Zhan S."/>
            <person name="Wang C."/>
        </authorList>
    </citation>
    <scope>NUCLEOTIDE SEQUENCE [LARGE SCALE GENOMIC DNA]</scope>
    <source>
        <strain evidence="6 7">ARSEF 7405</strain>
    </source>
</reference>
<keyword evidence="3 4" id="KW-0687">Ribonucleoprotein</keyword>
<organism evidence="6 7">
    <name type="scientific">Ascosphaera apis ARSEF 7405</name>
    <dbReference type="NCBI Taxonomy" id="392613"/>
    <lineage>
        <taxon>Eukaryota</taxon>
        <taxon>Fungi</taxon>
        <taxon>Dikarya</taxon>
        <taxon>Ascomycota</taxon>
        <taxon>Pezizomycotina</taxon>
        <taxon>Eurotiomycetes</taxon>
        <taxon>Eurotiomycetidae</taxon>
        <taxon>Onygenales</taxon>
        <taxon>Ascosphaeraceae</taxon>
        <taxon>Ascosphaera</taxon>
    </lineage>
</organism>
<evidence type="ECO:0000256" key="4">
    <source>
        <dbReference type="RuleBase" id="RU004005"/>
    </source>
</evidence>
<dbReference type="Pfam" id="PF00237">
    <property type="entry name" value="Ribosomal_L22"/>
    <property type="match status" value="2"/>
</dbReference>
<comment type="similarity">
    <text evidence="1 4">Belongs to the universal ribosomal protein uL22 family.</text>
</comment>
<dbReference type="FunFam" id="3.90.470.10:FF:000017">
    <property type="entry name" value="54S ribosomal protein L22, mitochondrial"/>
    <property type="match status" value="1"/>
</dbReference>
<dbReference type="Proteomes" id="UP000242877">
    <property type="component" value="Unassembled WGS sequence"/>
</dbReference>
<protein>
    <submittedName>
        <fullName evidence="6">Ribosomal protein L22/L17</fullName>
    </submittedName>
</protein>
<evidence type="ECO:0000256" key="5">
    <source>
        <dbReference type="SAM" id="MobiDB-lite"/>
    </source>
</evidence>
<dbReference type="InterPro" id="IPR001063">
    <property type="entry name" value="Ribosomal_uL22"/>
</dbReference>
<dbReference type="InterPro" id="IPR047867">
    <property type="entry name" value="Ribosomal_uL22_bac/org-type"/>
</dbReference>
<gene>
    <name evidence="6" type="ORF">AAP_02573</name>
</gene>
<accession>A0A167ZUH8</accession>
<dbReference type="GO" id="GO:0003735">
    <property type="term" value="F:structural constituent of ribosome"/>
    <property type="evidence" value="ECO:0007669"/>
    <property type="project" value="InterPro"/>
</dbReference>
<proteinExistence type="inferred from homology"/>
<keyword evidence="2 4" id="KW-0689">Ribosomal protein</keyword>
<evidence type="ECO:0000256" key="3">
    <source>
        <dbReference type="ARBA" id="ARBA00023274"/>
    </source>
</evidence>
<keyword evidence="7" id="KW-1185">Reference proteome</keyword>
<dbReference type="GO" id="GO:0015934">
    <property type="term" value="C:large ribosomal subunit"/>
    <property type="evidence" value="ECO:0007669"/>
    <property type="project" value="InterPro"/>
</dbReference>
<evidence type="ECO:0000256" key="1">
    <source>
        <dbReference type="ARBA" id="ARBA00009451"/>
    </source>
</evidence>
<name>A0A167ZUH8_9EURO</name>
<evidence type="ECO:0000313" key="7">
    <source>
        <dbReference type="Proteomes" id="UP000242877"/>
    </source>
</evidence>
<dbReference type="EMBL" id="AZGZ01000009">
    <property type="protein sequence ID" value="KZZ93107.1"/>
    <property type="molecule type" value="Genomic_DNA"/>
</dbReference>
<dbReference type="Gene3D" id="3.90.470.10">
    <property type="entry name" value="Ribosomal protein L22/L17"/>
    <property type="match status" value="1"/>
</dbReference>
<dbReference type="InterPro" id="IPR036394">
    <property type="entry name" value="Ribosomal_uL22_sf"/>
</dbReference>
<evidence type="ECO:0000313" key="6">
    <source>
        <dbReference type="EMBL" id="KZZ93107.1"/>
    </source>
</evidence>
<feature type="region of interest" description="Disordered" evidence="5">
    <location>
        <begin position="37"/>
        <end position="60"/>
    </location>
</feature>
<dbReference type="OrthoDB" id="416470at2759"/>
<dbReference type="PANTHER" id="PTHR13501">
    <property type="entry name" value="CHLOROPLAST 50S RIBOSOMAL PROTEIN L22-RELATED"/>
    <property type="match status" value="1"/>
</dbReference>
<evidence type="ECO:0000256" key="2">
    <source>
        <dbReference type="ARBA" id="ARBA00022980"/>
    </source>
</evidence>
<dbReference type="PANTHER" id="PTHR13501:SF10">
    <property type="entry name" value="LARGE RIBOSOMAL SUBUNIT PROTEIN UL22M"/>
    <property type="match status" value="1"/>
</dbReference>
<sequence length="328" mass="37135">MASFTATFMTRQLAGSAKPALRFPLALPSIQYRTFTATPRSSAEVKADDDLPSQPMPKQGALTQSSIFADEEDELWQAPTTSGAKPKNAGTADDFEVKRLPLTQRDRAAMDPILNPDPAGRAKEERKLVIRAIQKRGRLTKTEEKLYTERESLCRSQFFKTSVKKLTPLARQIAGKTVDDALLQMKFSVKKAAKDVREHLEYARDRATVMHGMGLGKITGETPADQKPVTIVMKNGKKRVITDPTNMYIAQAWVNRGPFGQEPDFRARGQVYMMRPPHTGLTVLLKEEKTLIREARERQEKATRQRRSKLWTQLPDRVISAQNQYYSW</sequence>
<dbReference type="CDD" id="cd00336">
    <property type="entry name" value="Ribosomal_L22"/>
    <property type="match status" value="1"/>
</dbReference>
<comment type="caution">
    <text evidence="6">The sequence shown here is derived from an EMBL/GenBank/DDBJ whole genome shotgun (WGS) entry which is preliminary data.</text>
</comment>
<dbReference type="VEuPathDB" id="FungiDB:AAP_02573"/>
<dbReference type="GO" id="GO:0006412">
    <property type="term" value="P:translation"/>
    <property type="evidence" value="ECO:0007669"/>
    <property type="project" value="InterPro"/>
</dbReference>
<dbReference type="SUPFAM" id="SSF54843">
    <property type="entry name" value="Ribosomal protein L22"/>
    <property type="match status" value="1"/>
</dbReference>